<keyword evidence="1" id="KW-0812">Transmembrane</keyword>
<sequence>MRASIITNPSGPRTGGKFAKTGNLGKIISFSSLPAFSIWLLLSTSVSLSLLTFSSYVNVGYSTFRVCVFIFTLRTGTNSLLINLIIAKKNVDN</sequence>
<dbReference type="Proteomes" id="UP000178825">
    <property type="component" value="Unassembled WGS sequence"/>
</dbReference>
<feature type="transmembrane region" description="Helical" evidence="1">
    <location>
        <begin position="36"/>
        <end position="57"/>
    </location>
</feature>
<comment type="caution">
    <text evidence="2">The sequence shown here is derived from an EMBL/GenBank/DDBJ whole genome shotgun (WGS) entry which is preliminary data.</text>
</comment>
<keyword evidence="1" id="KW-0472">Membrane</keyword>
<feature type="transmembrane region" description="Helical" evidence="1">
    <location>
        <begin position="63"/>
        <end position="86"/>
    </location>
</feature>
<name>A0A1F6BP69_9BACT</name>
<dbReference type="AlphaFoldDB" id="A0A1F6BP69"/>
<evidence type="ECO:0000313" key="3">
    <source>
        <dbReference type="Proteomes" id="UP000178825"/>
    </source>
</evidence>
<accession>A0A1F6BP69</accession>
<proteinExistence type="predicted"/>
<reference evidence="2 3" key="1">
    <citation type="journal article" date="2016" name="Nat. Commun.">
        <title>Thousands of microbial genomes shed light on interconnected biogeochemical processes in an aquifer system.</title>
        <authorList>
            <person name="Anantharaman K."/>
            <person name="Brown C.T."/>
            <person name="Hug L.A."/>
            <person name="Sharon I."/>
            <person name="Castelle C.J."/>
            <person name="Probst A.J."/>
            <person name="Thomas B.C."/>
            <person name="Singh A."/>
            <person name="Wilkins M.J."/>
            <person name="Karaoz U."/>
            <person name="Brodie E.L."/>
            <person name="Williams K.H."/>
            <person name="Hubbard S.S."/>
            <person name="Banfield J.F."/>
        </authorList>
    </citation>
    <scope>NUCLEOTIDE SEQUENCE [LARGE SCALE GENOMIC DNA]</scope>
</reference>
<keyword evidence="1" id="KW-1133">Transmembrane helix</keyword>
<gene>
    <name evidence="2" type="ORF">A3D55_00060</name>
</gene>
<organism evidence="2 3">
    <name type="scientific">Candidatus Jorgensenbacteria bacterium RIFCSPHIGHO2_02_FULL_45_20</name>
    <dbReference type="NCBI Taxonomy" id="1798470"/>
    <lineage>
        <taxon>Bacteria</taxon>
        <taxon>Candidatus Joergenseniibacteriota</taxon>
    </lineage>
</organism>
<evidence type="ECO:0000313" key="2">
    <source>
        <dbReference type="EMBL" id="OGG38643.1"/>
    </source>
</evidence>
<protein>
    <submittedName>
        <fullName evidence="2">Uncharacterized protein</fullName>
    </submittedName>
</protein>
<dbReference type="EMBL" id="MFKJ01000016">
    <property type="protein sequence ID" value="OGG38643.1"/>
    <property type="molecule type" value="Genomic_DNA"/>
</dbReference>
<evidence type="ECO:0000256" key="1">
    <source>
        <dbReference type="SAM" id="Phobius"/>
    </source>
</evidence>